<keyword evidence="19" id="KW-1185">Reference proteome</keyword>
<dbReference type="Pfam" id="PF02518">
    <property type="entry name" value="HATPase_c"/>
    <property type="match status" value="1"/>
</dbReference>
<feature type="transmembrane region" description="Helical" evidence="15">
    <location>
        <begin position="225"/>
        <end position="245"/>
    </location>
</feature>
<keyword evidence="9" id="KW-0418">Kinase</keyword>
<accession>A0A4Q7ZRX2</accession>
<feature type="transmembrane region" description="Helical" evidence="15">
    <location>
        <begin position="21"/>
        <end position="41"/>
    </location>
</feature>
<dbReference type="Proteomes" id="UP000292564">
    <property type="component" value="Unassembled WGS sequence"/>
</dbReference>
<dbReference type="InterPro" id="IPR005467">
    <property type="entry name" value="His_kinase_dom"/>
</dbReference>
<dbReference type="SMART" id="SM00388">
    <property type="entry name" value="HisKA"/>
    <property type="match status" value="1"/>
</dbReference>
<keyword evidence="6" id="KW-0808">Transferase</keyword>
<dbReference type="SUPFAM" id="SSF47384">
    <property type="entry name" value="Homodimeric domain of signal transducing histidine kinase"/>
    <property type="match status" value="1"/>
</dbReference>
<dbReference type="SUPFAM" id="SSF55785">
    <property type="entry name" value="PYP-like sensor domain (PAS domain)"/>
    <property type="match status" value="1"/>
</dbReference>
<keyword evidence="8" id="KW-0547">Nucleotide-binding</keyword>
<dbReference type="InterPro" id="IPR013656">
    <property type="entry name" value="PAS_4"/>
</dbReference>
<dbReference type="GO" id="GO:0005524">
    <property type="term" value="F:ATP binding"/>
    <property type="evidence" value="ECO:0007669"/>
    <property type="project" value="UniProtKB-KW"/>
</dbReference>
<evidence type="ECO:0000259" key="17">
    <source>
        <dbReference type="PROSITE" id="PS50112"/>
    </source>
</evidence>
<evidence type="ECO:0000256" key="1">
    <source>
        <dbReference type="ARBA" id="ARBA00000085"/>
    </source>
</evidence>
<dbReference type="Pfam" id="PF00512">
    <property type="entry name" value="HisKA"/>
    <property type="match status" value="1"/>
</dbReference>
<feature type="domain" description="Histidine kinase" evidence="16">
    <location>
        <begin position="473"/>
        <end position="692"/>
    </location>
</feature>
<evidence type="ECO:0000256" key="10">
    <source>
        <dbReference type="ARBA" id="ARBA00022840"/>
    </source>
</evidence>
<evidence type="ECO:0000256" key="6">
    <source>
        <dbReference type="ARBA" id="ARBA00022679"/>
    </source>
</evidence>
<feature type="transmembrane region" description="Helical" evidence="15">
    <location>
        <begin position="174"/>
        <end position="193"/>
    </location>
</feature>
<evidence type="ECO:0000313" key="19">
    <source>
        <dbReference type="Proteomes" id="UP000292564"/>
    </source>
</evidence>
<evidence type="ECO:0000256" key="11">
    <source>
        <dbReference type="ARBA" id="ARBA00022989"/>
    </source>
</evidence>
<feature type="transmembrane region" description="Helical" evidence="15">
    <location>
        <begin position="72"/>
        <end position="92"/>
    </location>
</feature>
<dbReference type="CDD" id="cd00082">
    <property type="entry name" value="HisKA"/>
    <property type="match status" value="1"/>
</dbReference>
<dbReference type="RefSeq" id="WP_242625098.1">
    <property type="nucleotide sequence ID" value="NZ_SHKY01000001.1"/>
</dbReference>
<dbReference type="Gene3D" id="3.30.450.20">
    <property type="entry name" value="PAS domain"/>
    <property type="match status" value="1"/>
</dbReference>
<sequence length="738" mass="76504">MARSDTTSYGAGGGLVRLRVSLARTAGFAAVYAVALVVGRMTVIEGSGLALVWPAAGVAVVWFSVQRRSRTRWVDVCALTVIALVGNAATGIALMPSAVLAGANLVQAMVFVWLLGRWRPFLWGAGGSARLSAPRDLAYVLGATLAAAAASGAVGLTGLWVAGGPASWLMVADWMARQVAGIFVLGTAGLWFGPAVTGFRARHGSLAGWWRATDRALRDMPTGRVVEYLAVTICSVTAYLLGFVFDGNLPLAFPLIALTVWAAVRLRTGFVVAHHLIFGAAVVGFTVHGVGPMAAVTDPQTRALLAQLYVVLIAAVGLALALGRDERAALVAELTTKEKEQARHAALLSAIIDSMADGLSLVDADGTVLLRNPAGVRLLGPAGTIRDMQTRVHHLDGSPITAQALPPARALAGQQVDPVDLLFTDPQGRDVRVLRVSATPLPGCDGTRNAVVLYHDVTAERRHRDQLTQFAGVVAHDLQSPLTTVEGWTETATDALDADQPAIGLARDGLARVARAAARMRGLINDLLAYTAAGDADLAPATVDLTGMVTDVAAGRADAATAAGQPVPQVALGRLHPVHADAGAVRQLLENLIGNAIKYTAPGVTPHVRVTSTPLDGRVQVTIADNGIGIPAGQHDAIFDSFHRAHPGATYTGTGLGLAICQRIVTRHGGTITAEDNPGGGSRFTFTLPATATLTSLPDSHAAPRALPTTPAPVATARLLHHRAPAAATPCGTAPRTA</sequence>
<dbReference type="GO" id="GO:0000155">
    <property type="term" value="F:phosphorelay sensor kinase activity"/>
    <property type="evidence" value="ECO:0007669"/>
    <property type="project" value="InterPro"/>
</dbReference>
<gene>
    <name evidence="18" type="ORF">EV385_5490</name>
</gene>
<dbReference type="SMART" id="SM00387">
    <property type="entry name" value="HATPase_c"/>
    <property type="match status" value="1"/>
</dbReference>
<dbReference type="GO" id="GO:0007234">
    <property type="term" value="P:osmosensory signaling via phosphorelay pathway"/>
    <property type="evidence" value="ECO:0007669"/>
    <property type="project" value="TreeGrafter"/>
</dbReference>
<dbReference type="PANTHER" id="PTHR42878">
    <property type="entry name" value="TWO-COMPONENT HISTIDINE KINASE"/>
    <property type="match status" value="1"/>
</dbReference>
<dbReference type="InterPro" id="IPR000014">
    <property type="entry name" value="PAS"/>
</dbReference>
<evidence type="ECO:0000256" key="14">
    <source>
        <dbReference type="ARBA" id="ARBA00039401"/>
    </source>
</evidence>
<dbReference type="PROSITE" id="PS50112">
    <property type="entry name" value="PAS"/>
    <property type="match status" value="1"/>
</dbReference>
<dbReference type="InterPro" id="IPR035965">
    <property type="entry name" value="PAS-like_dom_sf"/>
</dbReference>
<evidence type="ECO:0000256" key="9">
    <source>
        <dbReference type="ARBA" id="ARBA00022777"/>
    </source>
</evidence>
<dbReference type="PROSITE" id="PS50109">
    <property type="entry name" value="HIS_KIN"/>
    <property type="match status" value="1"/>
</dbReference>
<dbReference type="GO" id="GO:0005886">
    <property type="term" value="C:plasma membrane"/>
    <property type="evidence" value="ECO:0007669"/>
    <property type="project" value="UniProtKB-SubCell"/>
</dbReference>
<dbReference type="EC" id="2.7.13.3" evidence="3"/>
<dbReference type="SUPFAM" id="SSF55874">
    <property type="entry name" value="ATPase domain of HSP90 chaperone/DNA topoisomerase II/histidine kinase"/>
    <property type="match status" value="1"/>
</dbReference>
<keyword evidence="11 15" id="KW-1133">Transmembrane helix</keyword>
<dbReference type="PANTHER" id="PTHR42878:SF7">
    <property type="entry name" value="SENSOR HISTIDINE KINASE GLRK"/>
    <property type="match status" value="1"/>
</dbReference>
<keyword evidence="10" id="KW-0067">ATP-binding</keyword>
<name>A0A4Q7ZRX2_9ACTN</name>
<keyword evidence="5" id="KW-0597">Phosphoprotein</keyword>
<dbReference type="Pfam" id="PF05231">
    <property type="entry name" value="MASE1"/>
    <property type="match status" value="1"/>
</dbReference>
<dbReference type="GO" id="GO:0030295">
    <property type="term" value="F:protein kinase activator activity"/>
    <property type="evidence" value="ECO:0007669"/>
    <property type="project" value="TreeGrafter"/>
</dbReference>
<dbReference type="AlphaFoldDB" id="A0A4Q7ZRX2"/>
<dbReference type="InterPro" id="IPR003594">
    <property type="entry name" value="HATPase_dom"/>
</dbReference>
<dbReference type="InterPro" id="IPR050351">
    <property type="entry name" value="BphY/WalK/GraS-like"/>
</dbReference>
<evidence type="ECO:0000256" key="3">
    <source>
        <dbReference type="ARBA" id="ARBA00012438"/>
    </source>
</evidence>
<evidence type="ECO:0000256" key="4">
    <source>
        <dbReference type="ARBA" id="ARBA00022475"/>
    </source>
</evidence>
<dbReference type="InterPro" id="IPR007895">
    <property type="entry name" value="MASE1"/>
</dbReference>
<feature type="transmembrane region" description="Helical" evidence="15">
    <location>
        <begin position="303"/>
        <end position="322"/>
    </location>
</feature>
<evidence type="ECO:0000256" key="7">
    <source>
        <dbReference type="ARBA" id="ARBA00022692"/>
    </source>
</evidence>
<evidence type="ECO:0000259" key="16">
    <source>
        <dbReference type="PROSITE" id="PS50109"/>
    </source>
</evidence>
<dbReference type="CDD" id="cd00075">
    <property type="entry name" value="HATPase"/>
    <property type="match status" value="1"/>
</dbReference>
<dbReference type="Gene3D" id="3.30.565.10">
    <property type="entry name" value="Histidine kinase-like ATPase, C-terminal domain"/>
    <property type="match status" value="1"/>
</dbReference>
<evidence type="ECO:0000256" key="15">
    <source>
        <dbReference type="SAM" id="Phobius"/>
    </source>
</evidence>
<keyword evidence="7 15" id="KW-0812">Transmembrane</keyword>
<dbReference type="PRINTS" id="PR00344">
    <property type="entry name" value="BCTRLSENSOR"/>
</dbReference>
<evidence type="ECO:0000313" key="18">
    <source>
        <dbReference type="EMBL" id="RZU53561.1"/>
    </source>
</evidence>
<feature type="domain" description="PAS" evidence="17">
    <location>
        <begin position="344"/>
        <end position="380"/>
    </location>
</feature>
<dbReference type="InterPro" id="IPR036097">
    <property type="entry name" value="HisK_dim/P_sf"/>
</dbReference>
<evidence type="ECO:0000256" key="2">
    <source>
        <dbReference type="ARBA" id="ARBA00004651"/>
    </source>
</evidence>
<feature type="transmembrane region" description="Helical" evidence="15">
    <location>
        <begin position="137"/>
        <end position="162"/>
    </location>
</feature>
<dbReference type="InterPro" id="IPR036890">
    <property type="entry name" value="HATPase_C_sf"/>
</dbReference>
<keyword evidence="4" id="KW-1003">Cell membrane</keyword>
<keyword evidence="13 15" id="KW-0472">Membrane</keyword>
<evidence type="ECO:0000256" key="8">
    <source>
        <dbReference type="ARBA" id="ARBA00022741"/>
    </source>
</evidence>
<dbReference type="GO" id="GO:0000156">
    <property type="term" value="F:phosphorelay response regulator activity"/>
    <property type="evidence" value="ECO:0007669"/>
    <property type="project" value="TreeGrafter"/>
</dbReference>
<reference evidence="18 19" key="1">
    <citation type="submission" date="2019-02" db="EMBL/GenBank/DDBJ databases">
        <title>Sequencing the genomes of 1000 actinobacteria strains.</title>
        <authorList>
            <person name="Klenk H.-P."/>
        </authorList>
    </citation>
    <scope>NUCLEOTIDE SEQUENCE [LARGE SCALE GENOMIC DNA]</scope>
    <source>
        <strain evidence="18 19">DSM 45162</strain>
    </source>
</reference>
<comment type="subcellular location">
    <subcellularLocation>
        <location evidence="2">Cell membrane</location>
        <topology evidence="2">Multi-pass membrane protein</topology>
    </subcellularLocation>
</comment>
<organism evidence="18 19">
    <name type="scientific">Krasilnikovia cinnamomea</name>
    <dbReference type="NCBI Taxonomy" id="349313"/>
    <lineage>
        <taxon>Bacteria</taxon>
        <taxon>Bacillati</taxon>
        <taxon>Actinomycetota</taxon>
        <taxon>Actinomycetes</taxon>
        <taxon>Micromonosporales</taxon>
        <taxon>Micromonosporaceae</taxon>
        <taxon>Krasilnikovia</taxon>
    </lineage>
</organism>
<dbReference type="FunFam" id="3.30.565.10:FF:000006">
    <property type="entry name" value="Sensor histidine kinase WalK"/>
    <property type="match status" value="1"/>
</dbReference>
<keyword evidence="12" id="KW-0902">Two-component regulatory system</keyword>
<feature type="transmembrane region" description="Helical" evidence="15">
    <location>
        <begin position="98"/>
        <end position="116"/>
    </location>
</feature>
<protein>
    <recommendedName>
        <fullName evidence="14">Sensor-like histidine kinase SenX3</fullName>
        <ecNumber evidence="3">2.7.13.3</ecNumber>
    </recommendedName>
</protein>
<dbReference type="InterPro" id="IPR003661">
    <property type="entry name" value="HisK_dim/P_dom"/>
</dbReference>
<dbReference type="InterPro" id="IPR004358">
    <property type="entry name" value="Sig_transdc_His_kin-like_C"/>
</dbReference>
<feature type="transmembrane region" description="Helical" evidence="15">
    <location>
        <begin position="47"/>
        <end position="65"/>
    </location>
</feature>
<proteinExistence type="predicted"/>
<feature type="transmembrane region" description="Helical" evidence="15">
    <location>
        <begin position="275"/>
        <end position="297"/>
    </location>
</feature>
<comment type="caution">
    <text evidence="18">The sequence shown here is derived from an EMBL/GenBank/DDBJ whole genome shotgun (WGS) entry which is preliminary data.</text>
</comment>
<evidence type="ECO:0000256" key="13">
    <source>
        <dbReference type="ARBA" id="ARBA00023136"/>
    </source>
</evidence>
<dbReference type="Gene3D" id="1.10.287.130">
    <property type="match status" value="1"/>
</dbReference>
<evidence type="ECO:0000256" key="5">
    <source>
        <dbReference type="ARBA" id="ARBA00022553"/>
    </source>
</evidence>
<dbReference type="EMBL" id="SHKY01000001">
    <property type="protein sequence ID" value="RZU53561.1"/>
    <property type="molecule type" value="Genomic_DNA"/>
</dbReference>
<comment type="catalytic activity">
    <reaction evidence="1">
        <text>ATP + protein L-histidine = ADP + protein N-phospho-L-histidine.</text>
        <dbReference type="EC" id="2.7.13.3"/>
    </reaction>
</comment>
<dbReference type="Pfam" id="PF08448">
    <property type="entry name" value="PAS_4"/>
    <property type="match status" value="1"/>
</dbReference>
<evidence type="ECO:0000256" key="12">
    <source>
        <dbReference type="ARBA" id="ARBA00023012"/>
    </source>
</evidence>